<dbReference type="CDD" id="cd14014">
    <property type="entry name" value="STKc_PknB_like"/>
    <property type="match status" value="1"/>
</dbReference>
<evidence type="ECO:0000256" key="5">
    <source>
        <dbReference type="ARBA" id="ARBA00022777"/>
    </source>
</evidence>
<evidence type="ECO:0000259" key="11">
    <source>
        <dbReference type="PROSITE" id="PS50011"/>
    </source>
</evidence>
<dbReference type="PANTHER" id="PTHR43289:SF30">
    <property type="entry name" value="NON-SPECIFIC SERINE_THREONINE PROTEIN KINASE"/>
    <property type="match status" value="1"/>
</dbReference>
<dbReference type="RefSeq" id="WP_166395027.1">
    <property type="nucleotide sequence ID" value="NZ_CP045121.1"/>
</dbReference>
<keyword evidence="2" id="KW-0723">Serine/threonine-protein kinase</keyword>
<dbReference type="AlphaFoldDB" id="A0A6G8PTT7"/>
<dbReference type="Gene3D" id="3.30.10.20">
    <property type="match status" value="1"/>
</dbReference>
<dbReference type="InterPro" id="IPR017441">
    <property type="entry name" value="Protein_kinase_ATP_BS"/>
</dbReference>
<keyword evidence="5 12" id="KW-0418">Kinase</keyword>
<comment type="catalytic activity">
    <reaction evidence="8">
        <text>L-seryl-[protein] + ATP = O-phospho-L-seryl-[protein] + ADP + H(+)</text>
        <dbReference type="Rhea" id="RHEA:17989"/>
        <dbReference type="Rhea" id="RHEA-COMP:9863"/>
        <dbReference type="Rhea" id="RHEA-COMP:11604"/>
        <dbReference type="ChEBI" id="CHEBI:15378"/>
        <dbReference type="ChEBI" id="CHEBI:29999"/>
        <dbReference type="ChEBI" id="CHEBI:30616"/>
        <dbReference type="ChEBI" id="CHEBI:83421"/>
        <dbReference type="ChEBI" id="CHEBI:456216"/>
        <dbReference type="EC" id="2.7.11.1"/>
    </reaction>
</comment>
<dbReference type="EMBL" id="CP045121">
    <property type="protein sequence ID" value="QIN77351.1"/>
    <property type="molecule type" value="Genomic_DNA"/>
</dbReference>
<sequence>MLFGDRIVGGDEALDAQVGTVLGGRYRILSTLGTGGMAVVYKAEDAILGRRVALKTLHERYAEEDSFRSRFKQEARAMASLDHENVVRVYDISGEGEVPFIVAEYVGGGDVGGMLRRAPGGRLDVRSVREIVGQLLRALAYAHRRGVIHRDIKPSNILLTEEGKVKVADFGIARIVEEEESAGDPGEIIGSARYMSPEQLRGDETTPRSDIYSVGILLYHCLTGRPPFSGDARSVARQQMHDDPTPPRDLKIAIPSHLEAVILKALSKDPGDRYPSASAMLEDLQRNLRESGSRADRGPRRVRLGGLRRGRARALVASGVLTLLLVLGIGTASSAGYVNLSSLTPGGGEEAAAPVQQPPALQAPEPPAEPGAGDESASGTASIPETTATQQAQVSVPVPNVNTMFDYYARDLLRSEGLRSRVVREYREGYAPAGVVWGTDPAVGTAVPEGTVVTVYATPRDEEQVPEVVLPDPSS</sequence>
<dbReference type="PANTHER" id="PTHR43289">
    <property type="entry name" value="MITOGEN-ACTIVATED PROTEIN KINASE KINASE KINASE 20-RELATED"/>
    <property type="match status" value="1"/>
</dbReference>
<protein>
    <recommendedName>
        <fullName evidence="1">non-specific serine/threonine protein kinase</fullName>
        <ecNumber evidence="1">2.7.11.1</ecNumber>
    </recommendedName>
</protein>
<dbReference type="Pfam" id="PF03793">
    <property type="entry name" value="PASTA"/>
    <property type="match status" value="1"/>
</dbReference>
<dbReference type="EC" id="2.7.11.1" evidence="1"/>
<dbReference type="SMART" id="SM00220">
    <property type="entry name" value="S_TKc"/>
    <property type="match status" value="1"/>
</dbReference>
<dbReference type="InterPro" id="IPR005543">
    <property type="entry name" value="PASTA_dom"/>
</dbReference>
<evidence type="ECO:0000256" key="1">
    <source>
        <dbReference type="ARBA" id="ARBA00012513"/>
    </source>
</evidence>
<dbReference type="Gene3D" id="3.30.200.20">
    <property type="entry name" value="Phosphorylase Kinase, domain 1"/>
    <property type="match status" value="1"/>
</dbReference>
<dbReference type="Proteomes" id="UP000502706">
    <property type="component" value="Chromosome"/>
</dbReference>
<comment type="catalytic activity">
    <reaction evidence="7">
        <text>L-threonyl-[protein] + ATP = O-phospho-L-threonyl-[protein] + ADP + H(+)</text>
        <dbReference type="Rhea" id="RHEA:46608"/>
        <dbReference type="Rhea" id="RHEA-COMP:11060"/>
        <dbReference type="Rhea" id="RHEA-COMP:11605"/>
        <dbReference type="ChEBI" id="CHEBI:15378"/>
        <dbReference type="ChEBI" id="CHEBI:30013"/>
        <dbReference type="ChEBI" id="CHEBI:30616"/>
        <dbReference type="ChEBI" id="CHEBI:61977"/>
        <dbReference type="ChEBI" id="CHEBI:456216"/>
        <dbReference type="EC" id="2.7.11.1"/>
    </reaction>
</comment>
<evidence type="ECO:0000313" key="12">
    <source>
        <dbReference type="EMBL" id="QIN77351.1"/>
    </source>
</evidence>
<proteinExistence type="predicted"/>
<evidence type="ECO:0000256" key="4">
    <source>
        <dbReference type="ARBA" id="ARBA00022741"/>
    </source>
</evidence>
<dbReference type="FunFam" id="3.30.200.20:FF:000035">
    <property type="entry name" value="Serine/threonine protein kinase Stk1"/>
    <property type="match status" value="1"/>
</dbReference>
<dbReference type="GO" id="GO:0045717">
    <property type="term" value="P:negative regulation of fatty acid biosynthetic process"/>
    <property type="evidence" value="ECO:0007669"/>
    <property type="project" value="UniProtKB-ARBA"/>
</dbReference>
<dbReference type="FunFam" id="1.10.510.10:FF:000021">
    <property type="entry name" value="Serine/threonine protein kinase"/>
    <property type="match status" value="1"/>
</dbReference>
<evidence type="ECO:0000256" key="2">
    <source>
        <dbReference type="ARBA" id="ARBA00022527"/>
    </source>
</evidence>
<dbReference type="PROSITE" id="PS00108">
    <property type="entry name" value="PROTEIN_KINASE_ST"/>
    <property type="match status" value="1"/>
</dbReference>
<feature type="domain" description="Protein kinase" evidence="11">
    <location>
        <begin position="26"/>
        <end position="288"/>
    </location>
</feature>
<dbReference type="Gene3D" id="1.10.510.10">
    <property type="entry name" value="Transferase(Phosphotransferase) domain 1"/>
    <property type="match status" value="1"/>
</dbReference>
<feature type="compositionally biased region" description="Low complexity" evidence="10">
    <location>
        <begin position="350"/>
        <end position="363"/>
    </location>
</feature>
<dbReference type="SUPFAM" id="SSF56112">
    <property type="entry name" value="Protein kinase-like (PK-like)"/>
    <property type="match status" value="1"/>
</dbReference>
<dbReference type="InterPro" id="IPR011009">
    <property type="entry name" value="Kinase-like_dom_sf"/>
</dbReference>
<dbReference type="GO" id="GO:0005524">
    <property type="term" value="F:ATP binding"/>
    <property type="evidence" value="ECO:0007669"/>
    <property type="project" value="UniProtKB-UniRule"/>
</dbReference>
<dbReference type="InterPro" id="IPR000719">
    <property type="entry name" value="Prot_kinase_dom"/>
</dbReference>
<evidence type="ECO:0000256" key="6">
    <source>
        <dbReference type="ARBA" id="ARBA00022840"/>
    </source>
</evidence>
<accession>A0A6G8PTT7</accession>
<dbReference type="GO" id="GO:0004674">
    <property type="term" value="F:protein serine/threonine kinase activity"/>
    <property type="evidence" value="ECO:0007669"/>
    <property type="project" value="UniProtKB-KW"/>
</dbReference>
<dbReference type="PROSITE" id="PS00107">
    <property type="entry name" value="PROTEIN_KINASE_ATP"/>
    <property type="match status" value="1"/>
</dbReference>
<gene>
    <name evidence="12" type="ORF">GBA65_01180</name>
</gene>
<keyword evidence="4 9" id="KW-0547">Nucleotide-binding</keyword>
<name>A0A6G8PTT7_9ACTN</name>
<organism evidence="12 13">
    <name type="scientific">Rubrobacter marinus</name>
    <dbReference type="NCBI Taxonomy" id="2653852"/>
    <lineage>
        <taxon>Bacteria</taxon>
        <taxon>Bacillati</taxon>
        <taxon>Actinomycetota</taxon>
        <taxon>Rubrobacteria</taxon>
        <taxon>Rubrobacterales</taxon>
        <taxon>Rubrobacteraceae</taxon>
        <taxon>Rubrobacter</taxon>
    </lineage>
</organism>
<dbReference type="InterPro" id="IPR008271">
    <property type="entry name" value="Ser/Thr_kinase_AS"/>
</dbReference>
<reference evidence="12 13" key="1">
    <citation type="submission" date="2019-10" db="EMBL/GenBank/DDBJ databases">
        <title>Rubrobacter sp nov SCSIO 52915 isolated from a deep-sea sediment in the South China Sea.</title>
        <authorList>
            <person name="Chen R.W."/>
        </authorList>
    </citation>
    <scope>NUCLEOTIDE SEQUENCE [LARGE SCALE GENOMIC DNA]</scope>
    <source>
        <strain evidence="12 13">SCSIO 52915</strain>
    </source>
</reference>
<keyword evidence="6 9" id="KW-0067">ATP-binding</keyword>
<evidence type="ECO:0000313" key="13">
    <source>
        <dbReference type="Proteomes" id="UP000502706"/>
    </source>
</evidence>
<feature type="region of interest" description="Disordered" evidence="10">
    <location>
        <begin position="346"/>
        <end position="395"/>
    </location>
</feature>
<dbReference type="CDD" id="cd06577">
    <property type="entry name" value="PASTA_pknB"/>
    <property type="match status" value="1"/>
</dbReference>
<feature type="compositionally biased region" description="Polar residues" evidence="10">
    <location>
        <begin position="377"/>
        <end position="394"/>
    </location>
</feature>
<dbReference type="KEGG" id="rmar:GBA65_01180"/>
<evidence type="ECO:0000256" key="7">
    <source>
        <dbReference type="ARBA" id="ARBA00047899"/>
    </source>
</evidence>
<keyword evidence="3" id="KW-0808">Transferase</keyword>
<keyword evidence="13" id="KW-1185">Reference proteome</keyword>
<feature type="binding site" evidence="9">
    <location>
        <position position="55"/>
    </location>
    <ligand>
        <name>ATP</name>
        <dbReference type="ChEBI" id="CHEBI:30616"/>
    </ligand>
</feature>
<dbReference type="Pfam" id="PF00069">
    <property type="entry name" value="Pkinase"/>
    <property type="match status" value="1"/>
</dbReference>
<dbReference type="PROSITE" id="PS50011">
    <property type="entry name" value="PROTEIN_KINASE_DOM"/>
    <property type="match status" value="1"/>
</dbReference>
<evidence type="ECO:0000256" key="9">
    <source>
        <dbReference type="PROSITE-ProRule" id="PRU10141"/>
    </source>
</evidence>
<evidence type="ECO:0000256" key="8">
    <source>
        <dbReference type="ARBA" id="ARBA00048679"/>
    </source>
</evidence>
<evidence type="ECO:0000256" key="3">
    <source>
        <dbReference type="ARBA" id="ARBA00022679"/>
    </source>
</evidence>
<evidence type="ECO:0000256" key="10">
    <source>
        <dbReference type="SAM" id="MobiDB-lite"/>
    </source>
</evidence>